<accession>A0A2A2KP42</accession>
<organism evidence="2 3">
    <name type="scientific">Diploscapter pachys</name>
    <dbReference type="NCBI Taxonomy" id="2018661"/>
    <lineage>
        <taxon>Eukaryota</taxon>
        <taxon>Metazoa</taxon>
        <taxon>Ecdysozoa</taxon>
        <taxon>Nematoda</taxon>
        <taxon>Chromadorea</taxon>
        <taxon>Rhabditida</taxon>
        <taxon>Rhabditina</taxon>
        <taxon>Rhabditomorpha</taxon>
        <taxon>Rhabditoidea</taxon>
        <taxon>Rhabditidae</taxon>
        <taxon>Diploscapter</taxon>
    </lineage>
</organism>
<feature type="region of interest" description="Disordered" evidence="1">
    <location>
        <begin position="1"/>
        <end position="43"/>
    </location>
</feature>
<sequence length="116" mass="12490">MGHGPISLHHNPQHSYSSPLISPRSNHSTYYTPRSTTNYYDIPSPSPAGNEMYGSMSQPHHSRYGYAAAGPTASTVTLAPDTGNGRARVIQTIQAQPANIPLSDSEPDDSARWAVI</sequence>
<protein>
    <submittedName>
        <fullName evidence="2">Uncharacterized protein</fullName>
    </submittedName>
</protein>
<evidence type="ECO:0000256" key="1">
    <source>
        <dbReference type="SAM" id="MobiDB-lite"/>
    </source>
</evidence>
<name>A0A2A2KP42_9BILA</name>
<dbReference type="AlphaFoldDB" id="A0A2A2KP42"/>
<gene>
    <name evidence="2" type="ORF">WR25_11706</name>
</gene>
<dbReference type="OrthoDB" id="5788244at2759"/>
<dbReference type="Proteomes" id="UP000218231">
    <property type="component" value="Unassembled WGS sequence"/>
</dbReference>
<proteinExistence type="predicted"/>
<feature type="compositionally biased region" description="Polar residues" evidence="1">
    <location>
        <begin position="13"/>
        <end position="39"/>
    </location>
</feature>
<reference evidence="2 3" key="1">
    <citation type="journal article" date="2017" name="Curr. Biol.">
        <title>Genome architecture and evolution of a unichromosomal asexual nematode.</title>
        <authorList>
            <person name="Fradin H."/>
            <person name="Zegar C."/>
            <person name="Gutwein M."/>
            <person name="Lucas J."/>
            <person name="Kovtun M."/>
            <person name="Corcoran D."/>
            <person name="Baugh L.R."/>
            <person name="Kiontke K."/>
            <person name="Gunsalus K."/>
            <person name="Fitch D.H."/>
            <person name="Piano F."/>
        </authorList>
    </citation>
    <scope>NUCLEOTIDE SEQUENCE [LARGE SCALE GENOMIC DNA]</scope>
    <source>
        <strain evidence="2">PF1309</strain>
    </source>
</reference>
<keyword evidence="3" id="KW-1185">Reference proteome</keyword>
<evidence type="ECO:0000313" key="2">
    <source>
        <dbReference type="EMBL" id="PAV75756.1"/>
    </source>
</evidence>
<dbReference type="EMBL" id="LIAE01008038">
    <property type="protein sequence ID" value="PAV75756.1"/>
    <property type="molecule type" value="Genomic_DNA"/>
</dbReference>
<comment type="caution">
    <text evidence="2">The sequence shown here is derived from an EMBL/GenBank/DDBJ whole genome shotgun (WGS) entry which is preliminary data.</text>
</comment>
<evidence type="ECO:0000313" key="3">
    <source>
        <dbReference type="Proteomes" id="UP000218231"/>
    </source>
</evidence>
<dbReference type="STRING" id="2018661.A0A2A2KP42"/>